<name>A0A8W8MKJ3_MAGGI</name>
<sequence>MSQESSDETLTVTLKVLKKSKELQSYCNKTSNRTMHFFNVIGKEKIQITKDGDTKWYDIEHLRGLQVVNVEEESWVSLVDLQHDENVQIGKRQFESPIAVVPSQGYTKRDNYSKVSIQWLEWLMEKSRQRGNPIHISHALNGGEYQIPGTNYRCDGFVPSPTGKGTVYEFYGCVFHGCPSCYAEDRHHLRHPSTNQTIQELYEMTKKRERELKDLGYKVVFIWEHQFKYQLEKNAALQQFVSTLDIQDRLDPRDSFFGGRTNAIKLHYKAAEDETIQTCADDENQNDCTCSLEERAITGTWCTPEIQMAMSKGYTILNIYEVYHFAESSMYDADSCEGGLFTQTQLFAVLVCFVDKTIIL</sequence>
<evidence type="ECO:0000313" key="2">
    <source>
        <dbReference type="Proteomes" id="UP000005408"/>
    </source>
</evidence>
<dbReference type="PANTHER" id="PTHR33568:SF3">
    <property type="entry name" value="DNA-DIRECTED DNA POLYMERASE"/>
    <property type="match status" value="1"/>
</dbReference>
<reference evidence="1" key="1">
    <citation type="submission" date="2022-08" db="UniProtKB">
        <authorList>
            <consortium name="EnsemblMetazoa"/>
        </authorList>
    </citation>
    <scope>IDENTIFICATION</scope>
    <source>
        <strain evidence="1">05x7-T-G4-1.051#20</strain>
    </source>
</reference>
<dbReference type="AlphaFoldDB" id="A0A8W8MKJ3"/>
<dbReference type="Proteomes" id="UP000005408">
    <property type="component" value="Unassembled WGS sequence"/>
</dbReference>
<dbReference type="EnsemblMetazoa" id="G33675.1">
    <property type="protein sequence ID" value="G33675.1:cds"/>
    <property type="gene ID" value="G33675"/>
</dbReference>
<proteinExistence type="predicted"/>
<organism evidence="1 2">
    <name type="scientific">Magallana gigas</name>
    <name type="common">Pacific oyster</name>
    <name type="synonym">Crassostrea gigas</name>
    <dbReference type="NCBI Taxonomy" id="29159"/>
    <lineage>
        <taxon>Eukaryota</taxon>
        <taxon>Metazoa</taxon>
        <taxon>Spiralia</taxon>
        <taxon>Lophotrochozoa</taxon>
        <taxon>Mollusca</taxon>
        <taxon>Bivalvia</taxon>
        <taxon>Autobranchia</taxon>
        <taxon>Pteriomorphia</taxon>
        <taxon>Ostreida</taxon>
        <taxon>Ostreoidea</taxon>
        <taxon>Ostreidae</taxon>
        <taxon>Magallana</taxon>
    </lineage>
</organism>
<dbReference type="Gene3D" id="3.40.960.10">
    <property type="entry name" value="VSR Endonuclease"/>
    <property type="match status" value="1"/>
</dbReference>
<evidence type="ECO:0000313" key="1">
    <source>
        <dbReference type="EnsemblMetazoa" id="G33675.1:cds"/>
    </source>
</evidence>
<accession>A0A8W8MKJ3</accession>
<keyword evidence="2" id="KW-1185">Reference proteome</keyword>
<protein>
    <submittedName>
        <fullName evidence="1">Uncharacterized protein</fullName>
    </submittedName>
</protein>
<dbReference type="PANTHER" id="PTHR33568">
    <property type="entry name" value="DNA POLYMERASE"/>
    <property type="match status" value="1"/>
</dbReference>